<dbReference type="InterPro" id="IPR036291">
    <property type="entry name" value="NAD(P)-bd_dom_sf"/>
</dbReference>
<dbReference type="Gene3D" id="3.40.50.720">
    <property type="entry name" value="NAD(P)-binding Rossmann-like Domain"/>
    <property type="match status" value="1"/>
</dbReference>
<accession>A0A1W6YL91</accession>
<organism evidence="3 4">
    <name type="scientific">Bordetella genomosp. 8</name>
    <dbReference type="NCBI Taxonomy" id="1416806"/>
    <lineage>
        <taxon>Bacteria</taxon>
        <taxon>Pseudomonadati</taxon>
        <taxon>Pseudomonadota</taxon>
        <taxon>Betaproteobacteria</taxon>
        <taxon>Burkholderiales</taxon>
        <taxon>Alcaligenaceae</taxon>
        <taxon>Bordetella</taxon>
    </lineage>
</organism>
<sequence length="360" mass="37827">MADASMKAWRLSAMGGQLALKQVPVPELRAGSVLVRVQASSLMSYLKPYVEGKLPFYAPPRGEYTIGTNGVGIVHAVGRDVWHVRKGQRVLISSHFVARENVDDPGQVLIGLTAGEGGQAILDDWPDGTLAEYTLVPVEAVTPVEGLDHIDSAQLAALSRFIIPFGGLLRGRLSAGESIVVTGATGAYGTAAVLLAVAMGAARVIAVGRDQARLDAVARIGGARVVPTVLSGDVTADAAAIRKAAGGGAHMAFDMVGNAADPKATLAALHSLRRAGRLVLMGSMTVDLPIPYTQVMLNSWEILGQFMYPPAAYRRLIELVRSGQLDLGVMQPEVHGLEELPVAMQAAAEASNLNYVVVEP</sequence>
<feature type="domain" description="Enoyl reductase (ER)" evidence="2">
    <location>
        <begin position="15"/>
        <end position="358"/>
    </location>
</feature>
<dbReference type="InterPro" id="IPR050129">
    <property type="entry name" value="Zn_alcohol_dh"/>
</dbReference>
<dbReference type="Pfam" id="PF08240">
    <property type="entry name" value="ADH_N"/>
    <property type="match status" value="1"/>
</dbReference>
<protein>
    <submittedName>
        <fullName evidence="3">Alcohol dehydrogenase</fullName>
    </submittedName>
</protein>
<gene>
    <name evidence="3" type="ORF">CAL12_13830</name>
</gene>
<dbReference type="Gene3D" id="3.90.180.10">
    <property type="entry name" value="Medium-chain alcohol dehydrogenases, catalytic domain"/>
    <property type="match status" value="1"/>
</dbReference>
<evidence type="ECO:0000259" key="2">
    <source>
        <dbReference type="SMART" id="SM00829"/>
    </source>
</evidence>
<keyword evidence="1" id="KW-0560">Oxidoreductase</keyword>
<reference evidence="3 4" key="1">
    <citation type="submission" date="2017-05" db="EMBL/GenBank/DDBJ databases">
        <title>Complete and WGS of Bordetella genogroups.</title>
        <authorList>
            <person name="Spilker T."/>
            <person name="LiPuma J."/>
        </authorList>
    </citation>
    <scope>NUCLEOTIDE SEQUENCE [LARGE SCALE GENOMIC DNA]</scope>
    <source>
        <strain evidence="3 4">AU19157</strain>
    </source>
</reference>
<dbReference type="InterPro" id="IPR020843">
    <property type="entry name" value="ER"/>
</dbReference>
<dbReference type="InterPro" id="IPR013149">
    <property type="entry name" value="ADH-like_C"/>
</dbReference>
<dbReference type="STRING" id="1416806.CAL12_13830"/>
<dbReference type="GO" id="GO:0016491">
    <property type="term" value="F:oxidoreductase activity"/>
    <property type="evidence" value="ECO:0007669"/>
    <property type="project" value="UniProtKB-KW"/>
</dbReference>
<dbReference type="Proteomes" id="UP000194151">
    <property type="component" value="Chromosome"/>
</dbReference>
<evidence type="ECO:0000313" key="4">
    <source>
        <dbReference type="Proteomes" id="UP000194151"/>
    </source>
</evidence>
<dbReference type="InterPro" id="IPR011032">
    <property type="entry name" value="GroES-like_sf"/>
</dbReference>
<dbReference type="OrthoDB" id="9773078at2"/>
<proteinExistence type="predicted"/>
<dbReference type="PANTHER" id="PTHR43401:SF5">
    <property type="entry name" value="ALCOHOL DEHYDROGENASE-RELATED"/>
    <property type="match status" value="1"/>
</dbReference>
<dbReference type="KEGG" id="bgv:CAL12_13830"/>
<dbReference type="EMBL" id="CP021108">
    <property type="protein sequence ID" value="ARP81788.1"/>
    <property type="molecule type" value="Genomic_DNA"/>
</dbReference>
<dbReference type="SUPFAM" id="SSF51735">
    <property type="entry name" value="NAD(P)-binding Rossmann-fold domains"/>
    <property type="match status" value="1"/>
</dbReference>
<dbReference type="PANTHER" id="PTHR43401">
    <property type="entry name" value="L-THREONINE 3-DEHYDROGENASE"/>
    <property type="match status" value="1"/>
</dbReference>
<evidence type="ECO:0000313" key="3">
    <source>
        <dbReference type="EMBL" id="ARP81788.1"/>
    </source>
</evidence>
<name>A0A1W6YL91_9BORD</name>
<dbReference type="SMART" id="SM00829">
    <property type="entry name" value="PKS_ER"/>
    <property type="match status" value="1"/>
</dbReference>
<dbReference type="RefSeq" id="WP_086064972.1">
    <property type="nucleotide sequence ID" value="NZ_CP021108.1"/>
</dbReference>
<dbReference type="Pfam" id="PF00107">
    <property type="entry name" value="ADH_zinc_N"/>
    <property type="match status" value="1"/>
</dbReference>
<dbReference type="SUPFAM" id="SSF50129">
    <property type="entry name" value="GroES-like"/>
    <property type="match status" value="1"/>
</dbReference>
<dbReference type="AlphaFoldDB" id="A0A1W6YL91"/>
<dbReference type="InterPro" id="IPR013154">
    <property type="entry name" value="ADH-like_N"/>
</dbReference>
<evidence type="ECO:0000256" key="1">
    <source>
        <dbReference type="ARBA" id="ARBA00023002"/>
    </source>
</evidence>
<keyword evidence="4" id="KW-1185">Reference proteome</keyword>